<evidence type="ECO:0000313" key="5">
    <source>
        <dbReference type="EMBL" id="BBK25110.1"/>
    </source>
</evidence>
<dbReference type="SUPFAM" id="SSF50494">
    <property type="entry name" value="Trypsin-like serine proteases"/>
    <property type="match status" value="1"/>
</dbReference>
<keyword evidence="3" id="KW-1133">Transmembrane helix</keyword>
<dbReference type="Proteomes" id="UP000320585">
    <property type="component" value="Chromosome"/>
</dbReference>
<protein>
    <submittedName>
        <fullName evidence="5">Protease</fullName>
    </submittedName>
</protein>
<dbReference type="PANTHER" id="PTHR43343">
    <property type="entry name" value="PEPTIDASE S12"/>
    <property type="match status" value="1"/>
</dbReference>
<reference evidence="6" key="1">
    <citation type="submission" date="2019-05" db="EMBL/GenBank/DDBJ databases">
        <title>Complete genome sequencing of Dialister sp. strain 5BBH33.</title>
        <authorList>
            <person name="Sakamoto M."/>
            <person name="Murakami T."/>
            <person name="Mori H."/>
        </authorList>
    </citation>
    <scope>NUCLEOTIDE SEQUENCE [LARGE SCALE GENOMIC DNA]</scope>
    <source>
        <strain evidence="6">5BBH33</strain>
    </source>
</reference>
<keyword evidence="6" id="KW-1185">Reference proteome</keyword>
<dbReference type="GO" id="GO:0004252">
    <property type="term" value="F:serine-type endopeptidase activity"/>
    <property type="evidence" value="ECO:0007669"/>
    <property type="project" value="InterPro"/>
</dbReference>
<evidence type="ECO:0000313" key="6">
    <source>
        <dbReference type="Proteomes" id="UP000320585"/>
    </source>
</evidence>
<keyword evidence="1 5" id="KW-0645">Protease</keyword>
<organism evidence="5 6">
    <name type="scientific">Dialister hominis</name>
    <dbReference type="NCBI Taxonomy" id="2582419"/>
    <lineage>
        <taxon>Bacteria</taxon>
        <taxon>Bacillati</taxon>
        <taxon>Bacillota</taxon>
        <taxon>Negativicutes</taxon>
        <taxon>Veillonellales</taxon>
        <taxon>Veillonellaceae</taxon>
        <taxon>Dialister</taxon>
    </lineage>
</organism>
<dbReference type="RefSeq" id="WP_143332527.1">
    <property type="nucleotide sequence ID" value="NZ_AP019697.1"/>
</dbReference>
<dbReference type="AlphaFoldDB" id="A0A8D4UUC2"/>
<dbReference type="OrthoDB" id="9758917at2"/>
<sequence length="395" mass="41776">MDREELDKQLEQNGRKIQLNKDDKGSGRKKLFALAAALLIIGGAGGYFMGNFSIVPKGSTAASSSQMFQQTPDKNKELPAVRNTAIVQAVKEVGPAVVGITTKVYDRDIFNRRVEVGTSVGSGVIFDKKGYIVTNNHVVSGSKDVNVSLSNGKTVSGTVIGTDPATDLAVVKIDGSDDLPVASFGDSDNLQVGETAIAIGNPLGLEFQGTVTVGVISALNRSLDDVDQRFKLIQTDAAINPGNSGGALVTADGKVVGINSAKISKEGIEGMGFAIPINQVKGIVQQLIEHGKVIRAYLGVYAADKDIAMRYGYTWNNENGVLVMKVAENSPLSLTNVKPGDYILAIDGKKISSVKEMRDILDGHQPGDRISLTYSHNGRETNTDVLLSSAPGNNS</sequence>
<dbReference type="PRINTS" id="PR00834">
    <property type="entry name" value="PROTEASES2C"/>
</dbReference>
<dbReference type="EMBL" id="AP019697">
    <property type="protein sequence ID" value="BBK25110.1"/>
    <property type="molecule type" value="Genomic_DNA"/>
</dbReference>
<dbReference type="GeneID" id="92716260"/>
<dbReference type="SUPFAM" id="SSF50156">
    <property type="entry name" value="PDZ domain-like"/>
    <property type="match status" value="1"/>
</dbReference>
<dbReference type="InterPro" id="IPR001478">
    <property type="entry name" value="PDZ"/>
</dbReference>
<name>A0A8D4UUC2_9FIRM</name>
<evidence type="ECO:0000256" key="1">
    <source>
        <dbReference type="ARBA" id="ARBA00022670"/>
    </source>
</evidence>
<dbReference type="InterPro" id="IPR009003">
    <property type="entry name" value="Peptidase_S1_PA"/>
</dbReference>
<dbReference type="PANTHER" id="PTHR43343:SF3">
    <property type="entry name" value="PROTEASE DO-LIKE 8, CHLOROPLASTIC"/>
    <property type="match status" value="1"/>
</dbReference>
<dbReference type="InterPro" id="IPR051201">
    <property type="entry name" value="Chloro_Bact_Ser_Proteases"/>
</dbReference>
<gene>
    <name evidence="5" type="ORF">Dia5BBH33_10450</name>
</gene>
<proteinExistence type="predicted"/>
<evidence type="ECO:0000256" key="2">
    <source>
        <dbReference type="ARBA" id="ARBA00022801"/>
    </source>
</evidence>
<keyword evidence="3" id="KW-0472">Membrane</keyword>
<dbReference type="Gene3D" id="2.30.42.10">
    <property type="match status" value="1"/>
</dbReference>
<dbReference type="GO" id="GO:0006508">
    <property type="term" value="P:proteolysis"/>
    <property type="evidence" value="ECO:0007669"/>
    <property type="project" value="UniProtKB-KW"/>
</dbReference>
<accession>A0A8D4UUC2</accession>
<dbReference type="PROSITE" id="PS50106">
    <property type="entry name" value="PDZ"/>
    <property type="match status" value="1"/>
</dbReference>
<dbReference type="Pfam" id="PF13365">
    <property type="entry name" value="Trypsin_2"/>
    <property type="match status" value="1"/>
</dbReference>
<feature type="transmembrane region" description="Helical" evidence="3">
    <location>
        <begin position="31"/>
        <end position="50"/>
    </location>
</feature>
<dbReference type="Pfam" id="PF13180">
    <property type="entry name" value="PDZ_2"/>
    <property type="match status" value="1"/>
</dbReference>
<evidence type="ECO:0000259" key="4">
    <source>
        <dbReference type="PROSITE" id="PS50106"/>
    </source>
</evidence>
<dbReference type="KEGG" id="dho:Dia5BBH33_10450"/>
<keyword evidence="2" id="KW-0378">Hydrolase</keyword>
<feature type="domain" description="PDZ" evidence="4">
    <location>
        <begin position="297"/>
        <end position="354"/>
    </location>
</feature>
<evidence type="ECO:0000256" key="3">
    <source>
        <dbReference type="SAM" id="Phobius"/>
    </source>
</evidence>
<dbReference type="Gene3D" id="2.40.10.120">
    <property type="match status" value="1"/>
</dbReference>
<dbReference type="InterPro" id="IPR036034">
    <property type="entry name" value="PDZ_sf"/>
</dbReference>
<dbReference type="InterPro" id="IPR001940">
    <property type="entry name" value="Peptidase_S1C"/>
</dbReference>
<dbReference type="SMART" id="SM00228">
    <property type="entry name" value="PDZ"/>
    <property type="match status" value="1"/>
</dbReference>
<keyword evidence="3" id="KW-0812">Transmembrane</keyword>